<dbReference type="HAMAP" id="MF_00036_B">
    <property type="entry name" value="Ala_tRNA_synth_B"/>
    <property type="match status" value="1"/>
</dbReference>
<comment type="subcellular location">
    <subcellularLocation>
        <location evidence="13">Cytoplasm</location>
    </subcellularLocation>
</comment>
<dbReference type="Proteomes" id="UP000280935">
    <property type="component" value="Unassembled WGS sequence"/>
</dbReference>
<evidence type="ECO:0000259" key="15">
    <source>
        <dbReference type="PROSITE" id="PS50860"/>
    </source>
</evidence>
<dbReference type="GO" id="GO:0005829">
    <property type="term" value="C:cytosol"/>
    <property type="evidence" value="ECO:0007669"/>
    <property type="project" value="TreeGrafter"/>
</dbReference>
<dbReference type="Gene3D" id="3.30.980.10">
    <property type="entry name" value="Threonyl-trna Synthetase, Chain A, domain 2"/>
    <property type="match status" value="1"/>
</dbReference>
<evidence type="ECO:0000256" key="12">
    <source>
        <dbReference type="ARBA" id="ARBA00048300"/>
    </source>
</evidence>
<keyword evidence="6 13" id="KW-0862">Zinc</keyword>
<name>A0A3P1WYF4_9ACTN</name>
<keyword evidence="3 13" id="KW-0436">Ligase</keyword>
<accession>A0A3P1WYF4</accession>
<dbReference type="InterPro" id="IPR050058">
    <property type="entry name" value="Ala-tRNA_ligase"/>
</dbReference>
<comment type="domain">
    <text evidence="13">Consists of three domains; the N-terminal catalytic domain, the editing domain and the C-terminal C-Ala domain. The editing domain removes incorrectly charged amino acids, while the C-Ala domain, along with tRNA(Ala), serves as a bridge to cooperatively bring together the editing and aminoacylation centers thus stimulating deacylation of misacylated tRNAs.</text>
</comment>
<evidence type="ECO:0000256" key="5">
    <source>
        <dbReference type="ARBA" id="ARBA00022741"/>
    </source>
</evidence>
<proteinExistence type="inferred from homology"/>
<keyword evidence="9 13" id="KW-0648">Protein biosynthesis</keyword>
<dbReference type="InterPro" id="IPR045864">
    <property type="entry name" value="aa-tRNA-synth_II/BPL/LPL"/>
</dbReference>
<comment type="function">
    <text evidence="11 13">Catalyzes the attachment of alanine to tRNA(Ala) in a two-step reaction: alanine is first activated by ATP to form Ala-AMP and then transferred to the acceptor end of tRNA(Ala). Also edits incorrectly charged Ser-tRNA(Ala) and Gly-tRNA(Ala) via its editing domain.</text>
</comment>
<dbReference type="Pfam" id="PF02272">
    <property type="entry name" value="DHHA1"/>
    <property type="match status" value="1"/>
</dbReference>
<dbReference type="EC" id="6.1.1.7" evidence="13"/>
<dbReference type="SUPFAM" id="SSF55681">
    <property type="entry name" value="Class II aaRS and biotin synthetases"/>
    <property type="match status" value="1"/>
</dbReference>
<keyword evidence="14" id="KW-0175">Coiled coil</keyword>
<keyword evidence="13" id="KW-0963">Cytoplasm</keyword>
<dbReference type="Pfam" id="PF07973">
    <property type="entry name" value="tRNA_SAD"/>
    <property type="match status" value="1"/>
</dbReference>
<keyword evidence="7 13" id="KW-0067">ATP-binding</keyword>
<dbReference type="GO" id="GO:0008270">
    <property type="term" value="F:zinc ion binding"/>
    <property type="evidence" value="ECO:0007669"/>
    <property type="project" value="UniProtKB-UniRule"/>
</dbReference>
<evidence type="ECO:0000256" key="14">
    <source>
        <dbReference type="SAM" id="Coils"/>
    </source>
</evidence>
<sequence length="884" mass="95408">MKISEIRSRFIEYFARNGHTIVPSASLLYNDPTLLFVNAGMVPFKPYFMGEEPTPFKRAVSVQKCVRTLDIDEVGRTTRHGTFFQMTGNFSFGDYFKEGAINYAWELVTSEAHNGGFGFHPDQVWVTALHGDQETIDLWQKAGVPRSRIQERGHKDNYWHMGVPGPGGPCSEIYIDRGPEFGPDGGPEADEDRFLEIWNLVFQQEEITNVTAKDRFDVVRSLATRNIDTGGGLERTAYLLQGVANMYETDEVYPVIAKAAELSGRRYGADPVDDIRFRVVADHIRSSLMLMTDGVTPGNEARGYVLRRLLRRSIRAMRLLGVEEPVLGELLPVSRDVMSISYPEILEAWDRVAQVSGHEEESFRRTLAAGTQIFDLAVRRAKDEGSSSLPGEDAFQLHDTYGFPIDLTLEMAAEAGLDVDRDRFRALMQEQKDRARADARAKKGGSASLDAYRELRERAETPFVGYTELEHDARVIGIIADGEVVDSATDGSVVELVLDATPFYAESGGQEADSGQISGDGWQADVLDVQRPVPGLIVHRVQLLGDVAVGSSSAARVDAQARHAGSQAHTATHIIHAALRELVGSTATQAGSYNKPGYLRFDFSSTQGLGDALRLEIEQRANEAIREGFEVTAQEMPLEEAKALGAMAMFGEKYPPIVRMVELAGPWSRELCGGTHVPNTAQIGMLNLLSESSIGSGVRRVEALVAADAFDRFAAERALVNTLTDSLRVQPDQLVERVEKLVTQLKAAEKQIAALQAEKLVARAGELVDGARMVGGVRLVGVALPGVAGGDLRTLALDLRERLGEEPGVVALAGGAGTKAAAVVATNAGARELGIRAGALIAVACEAMGGKGGGKDDLAQGGGSNPDAAPQAVAAVEACLAARG</sequence>
<dbReference type="InterPro" id="IPR018165">
    <property type="entry name" value="Ala-tRNA-synth_IIc_core"/>
</dbReference>
<evidence type="ECO:0000256" key="1">
    <source>
        <dbReference type="ARBA" id="ARBA00008226"/>
    </source>
</evidence>
<evidence type="ECO:0000256" key="2">
    <source>
        <dbReference type="ARBA" id="ARBA00022555"/>
    </source>
</evidence>
<evidence type="ECO:0000256" key="4">
    <source>
        <dbReference type="ARBA" id="ARBA00022723"/>
    </source>
</evidence>
<evidence type="ECO:0000256" key="11">
    <source>
        <dbReference type="ARBA" id="ARBA00024779"/>
    </source>
</evidence>
<dbReference type="GO" id="GO:0000049">
    <property type="term" value="F:tRNA binding"/>
    <property type="evidence" value="ECO:0007669"/>
    <property type="project" value="UniProtKB-KW"/>
</dbReference>
<dbReference type="Gene3D" id="3.30.54.20">
    <property type="match status" value="1"/>
</dbReference>
<comment type="cofactor">
    <cofactor evidence="13">
        <name>Zn(2+)</name>
        <dbReference type="ChEBI" id="CHEBI:29105"/>
    </cofactor>
    <text evidence="13">Binds 1 zinc ion per subunit.</text>
</comment>
<dbReference type="NCBIfam" id="TIGR00344">
    <property type="entry name" value="alaS"/>
    <property type="match status" value="1"/>
</dbReference>
<feature type="binding site" evidence="13">
    <location>
        <position position="672"/>
    </location>
    <ligand>
        <name>Zn(2+)</name>
        <dbReference type="ChEBI" id="CHEBI:29105"/>
    </ligand>
</feature>
<dbReference type="Gene3D" id="6.10.250.550">
    <property type="match status" value="1"/>
</dbReference>
<dbReference type="FunFam" id="3.30.980.10:FF:000004">
    <property type="entry name" value="Alanine--tRNA ligase, cytoplasmic"/>
    <property type="match status" value="1"/>
</dbReference>
<feature type="coiled-coil region" evidence="14">
    <location>
        <begin position="738"/>
        <end position="765"/>
    </location>
</feature>
<dbReference type="Gene3D" id="3.30.930.10">
    <property type="entry name" value="Bira Bifunctional Protein, Domain 2"/>
    <property type="match status" value="1"/>
</dbReference>
<dbReference type="GO" id="GO:0006419">
    <property type="term" value="P:alanyl-tRNA aminoacylation"/>
    <property type="evidence" value="ECO:0007669"/>
    <property type="project" value="UniProtKB-UniRule"/>
</dbReference>
<dbReference type="Gene3D" id="3.10.310.40">
    <property type="match status" value="1"/>
</dbReference>
<dbReference type="GO" id="GO:0004813">
    <property type="term" value="F:alanine-tRNA ligase activity"/>
    <property type="evidence" value="ECO:0007669"/>
    <property type="project" value="UniProtKB-UniRule"/>
</dbReference>
<feature type="domain" description="Alanyl-transfer RNA synthetases family profile" evidence="15">
    <location>
        <begin position="1"/>
        <end position="715"/>
    </location>
</feature>
<protein>
    <recommendedName>
        <fullName evidence="13">Alanine--tRNA ligase</fullName>
        <ecNumber evidence="13">6.1.1.7</ecNumber>
    </recommendedName>
    <alternativeName>
        <fullName evidence="13">Alanyl-tRNA synthetase</fullName>
        <shortName evidence="13">AlaRS</shortName>
    </alternativeName>
</protein>
<dbReference type="SUPFAM" id="SSF101353">
    <property type="entry name" value="Putative anticodon-binding domain of alanyl-tRNA synthetase (AlaRS)"/>
    <property type="match status" value="1"/>
</dbReference>
<dbReference type="AlphaFoldDB" id="A0A3P1WYF4"/>
<dbReference type="SMART" id="SM00863">
    <property type="entry name" value="tRNA_SAD"/>
    <property type="match status" value="1"/>
</dbReference>
<dbReference type="InterPro" id="IPR018163">
    <property type="entry name" value="Thr/Ala-tRNA-synth_IIc_edit"/>
</dbReference>
<feature type="binding site" evidence="13">
    <location>
        <position position="569"/>
    </location>
    <ligand>
        <name>Zn(2+)</name>
        <dbReference type="ChEBI" id="CHEBI:29105"/>
    </ligand>
</feature>
<dbReference type="Gene3D" id="2.40.30.130">
    <property type="match status" value="1"/>
</dbReference>
<gene>
    <name evidence="13" type="primary">alaS</name>
    <name evidence="16" type="ORF">EII35_02120</name>
</gene>
<organism evidence="16 17">
    <name type="scientific">Arachnia propionica</name>
    <dbReference type="NCBI Taxonomy" id="1750"/>
    <lineage>
        <taxon>Bacteria</taxon>
        <taxon>Bacillati</taxon>
        <taxon>Actinomycetota</taxon>
        <taxon>Actinomycetes</taxon>
        <taxon>Propionibacteriales</taxon>
        <taxon>Propionibacteriaceae</taxon>
        <taxon>Arachnia</taxon>
    </lineage>
</organism>
<dbReference type="InterPro" id="IPR009000">
    <property type="entry name" value="Transl_B-barrel_sf"/>
</dbReference>
<dbReference type="InterPro" id="IPR012947">
    <property type="entry name" value="tRNA_SAD"/>
</dbReference>
<keyword evidence="10 13" id="KW-0030">Aminoacyl-tRNA synthetase</keyword>
<comment type="similarity">
    <text evidence="1 13">Belongs to the class-II aminoacyl-tRNA synthetase family.</text>
</comment>
<keyword evidence="5 13" id="KW-0547">Nucleotide-binding</keyword>
<dbReference type="InterPro" id="IPR002318">
    <property type="entry name" value="Ala-tRNA-lgiase_IIc"/>
</dbReference>
<dbReference type="InterPro" id="IPR023033">
    <property type="entry name" value="Ala_tRNA_ligase_euk/bac"/>
</dbReference>
<dbReference type="PRINTS" id="PR00980">
    <property type="entry name" value="TRNASYNTHALA"/>
</dbReference>
<evidence type="ECO:0000256" key="3">
    <source>
        <dbReference type="ARBA" id="ARBA00022598"/>
    </source>
</evidence>
<dbReference type="CDD" id="cd00673">
    <property type="entry name" value="AlaRS_core"/>
    <property type="match status" value="1"/>
</dbReference>
<dbReference type="SUPFAM" id="SSF50447">
    <property type="entry name" value="Translation proteins"/>
    <property type="match status" value="1"/>
</dbReference>
<dbReference type="Pfam" id="PF01411">
    <property type="entry name" value="tRNA-synt_2c"/>
    <property type="match status" value="1"/>
</dbReference>
<evidence type="ECO:0000256" key="9">
    <source>
        <dbReference type="ARBA" id="ARBA00022917"/>
    </source>
</evidence>
<dbReference type="InterPro" id="IPR018162">
    <property type="entry name" value="Ala-tRNA-ligase_IIc_anticod-bd"/>
</dbReference>
<evidence type="ECO:0000256" key="7">
    <source>
        <dbReference type="ARBA" id="ARBA00022840"/>
    </source>
</evidence>
<dbReference type="FunFam" id="3.30.54.20:FF:000001">
    <property type="entry name" value="Alanine--tRNA ligase"/>
    <property type="match status" value="1"/>
</dbReference>
<evidence type="ECO:0000313" key="16">
    <source>
        <dbReference type="EMBL" id="RRD51215.1"/>
    </source>
</evidence>
<dbReference type="GO" id="GO:0005524">
    <property type="term" value="F:ATP binding"/>
    <property type="evidence" value="ECO:0007669"/>
    <property type="project" value="UniProtKB-UniRule"/>
</dbReference>
<evidence type="ECO:0000256" key="8">
    <source>
        <dbReference type="ARBA" id="ARBA00022884"/>
    </source>
</evidence>
<evidence type="ECO:0000256" key="13">
    <source>
        <dbReference type="HAMAP-Rule" id="MF_00036"/>
    </source>
</evidence>
<dbReference type="PROSITE" id="PS50860">
    <property type="entry name" value="AA_TRNA_LIGASE_II_ALA"/>
    <property type="match status" value="1"/>
</dbReference>
<reference evidence="16 17" key="1">
    <citation type="submission" date="2018-11" db="EMBL/GenBank/DDBJ databases">
        <title>Genomes From Bacteria Associated with the Canine Oral Cavity: a Test Case for Automated Genome-Based Taxonomic Assignment.</title>
        <authorList>
            <person name="Coil D.A."/>
            <person name="Jospin G."/>
            <person name="Darling A.E."/>
            <person name="Wallis C."/>
            <person name="Davis I.J."/>
            <person name="Harris S."/>
            <person name="Eisen J.A."/>
            <person name="Holcombe L.J."/>
            <person name="O'Flynn C."/>
        </authorList>
    </citation>
    <scope>NUCLEOTIDE SEQUENCE [LARGE SCALE GENOMIC DNA]</scope>
    <source>
        <strain evidence="16 17">OH2822_COT-296</strain>
    </source>
</reference>
<comment type="catalytic activity">
    <reaction evidence="12 13">
        <text>tRNA(Ala) + L-alanine + ATP = L-alanyl-tRNA(Ala) + AMP + diphosphate</text>
        <dbReference type="Rhea" id="RHEA:12540"/>
        <dbReference type="Rhea" id="RHEA-COMP:9657"/>
        <dbReference type="Rhea" id="RHEA-COMP:9923"/>
        <dbReference type="ChEBI" id="CHEBI:30616"/>
        <dbReference type="ChEBI" id="CHEBI:33019"/>
        <dbReference type="ChEBI" id="CHEBI:57972"/>
        <dbReference type="ChEBI" id="CHEBI:78442"/>
        <dbReference type="ChEBI" id="CHEBI:78497"/>
        <dbReference type="ChEBI" id="CHEBI:456215"/>
        <dbReference type="EC" id="6.1.1.7"/>
    </reaction>
</comment>
<evidence type="ECO:0000256" key="6">
    <source>
        <dbReference type="ARBA" id="ARBA00022833"/>
    </source>
</evidence>
<evidence type="ECO:0000313" key="17">
    <source>
        <dbReference type="Proteomes" id="UP000280935"/>
    </source>
</evidence>
<dbReference type="OrthoDB" id="9803884at2"/>
<evidence type="ECO:0000256" key="10">
    <source>
        <dbReference type="ARBA" id="ARBA00023146"/>
    </source>
</evidence>
<dbReference type="PANTHER" id="PTHR11777">
    <property type="entry name" value="ALANYL-TRNA SYNTHETASE"/>
    <property type="match status" value="1"/>
</dbReference>
<feature type="binding site" evidence="13">
    <location>
        <position position="676"/>
    </location>
    <ligand>
        <name>Zn(2+)</name>
        <dbReference type="ChEBI" id="CHEBI:29105"/>
    </ligand>
</feature>
<dbReference type="SUPFAM" id="SSF55186">
    <property type="entry name" value="ThrRS/AlaRS common domain"/>
    <property type="match status" value="1"/>
</dbReference>
<dbReference type="EMBL" id="RQYT01000002">
    <property type="protein sequence ID" value="RRD51215.1"/>
    <property type="molecule type" value="Genomic_DNA"/>
</dbReference>
<dbReference type="PANTHER" id="PTHR11777:SF9">
    <property type="entry name" value="ALANINE--TRNA LIGASE, CYTOPLASMIC"/>
    <property type="match status" value="1"/>
</dbReference>
<keyword evidence="2 13" id="KW-0820">tRNA-binding</keyword>
<dbReference type="InterPro" id="IPR003156">
    <property type="entry name" value="DHHA1_dom"/>
</dbReference>
<keyword evidence="8 13" id="KW-0694">RNA-binding</keyword>
<dbReference type="RefSeq" id="WP_125226807.1">
    <property type="nucleotide sequence ID" value="NZ_RQYT01000002.1"/>
</dbReference>
<feature type="binding site" evidence="13">
    <location>
        <position position="573"/>
    </location>
    <ligand>
        <name>Zn(2+)</name>
        <dbReference type="ChEBI" id="CHEBI:29105"/>
    </ligand>
</feature>
<dbReference type="FunFam" id="3.10.310.40:FF:000001">
    <property type="entry name" value="Alanine--tRNA ligase"/>
    <property type="match status" value="1"/>
</dbReference>
<dbReference type="InterPro" id="IPR018164">
    <property type="entry name" value="Ala-tRNA-synth_IIc_N"/>
</dbReference>
<keyword evidence="4 13" id="KW-0479">Metal-binding</keyword>
<comment type="caution">
    <text evidence="16">The sequence shown here is derived from an EMBL/GenBank/DDBJ whole genome shotgun (WGS) entry which is preliminary data.</text>
</comment>
<dbReference type="GO" id="GO:0002161">
    <property type="term" value="F:aminoacyl-tRNA deacylase activity"/>
    <property type="evidence" value="ECO:0007669"/>
    <property type="project" value="TreeGrafter"/>
</dbReference>